<reference evidence="2 3" key="1">
    <citation type="submission" date="2018-04" db="EMBL/GenBank/DDBJ databases">
        <title>Whole genome sequencing of Salmonella enterica.</title>
        <authorList>
            <person name="Bell R."/>
        </authorList>
    </citation>
    <scope>NUCLEOTIDE SEQUENCE [LARGE SCALE GENOMIC DNA]</scope>
    <source>
        <strain evidence="2 3">CFSAN058603</strain>
    </source>
</reference>
<feature type="region of interest" description="Disordered" evidence="1">
    <location>
        <begin position="40"/>
        <end position="76"/>
    </location>
</feature>
<evidence type="ECO:0000313" key="2">
    <source>
        <dbReference type="EMBL" id="PUF77789.1"/>
    </source>
</evidence>
<organism evidence="2 3">
    <name type="scientific">Salmonella enterica I</name>
    <dbReference type="NCBI Taxonomy" id="59201"/>
    <lineage>
        <taxon>Bacteria</taxon>
        <taxon>Pseudomonadati</taxon>
        <taxon>Pseudomonadota</taxon>
        <taxon>Gammaproteobacteria</taxon>
        <taxon>Enterobacterales</taxon>
        <taxon>Enterobacteriaceae</taxon>
        <taxon>Salmonella</taxon>
    </lineage>
</organism>
<comment type="caution">
    <text evidence="2">The sequence shown here is derived from an EMBL/GenBank/DDBJ whole genome shotgun (WGS) entry which is preliminary data.</text>
</comment>
<evidence type="ECO:0000313" key="3">
    <source>
        <dbReference type="Proteomes" id="UP000250700"/>
    </source>
</evidence>
<sequence length="76" mass="8572">MKAESRGRRRKVFAPGKNFLSEFIHPLRDDKPVLQTALREGSLREGTPAADRMNTPDTAERRGAIRRMPVGLSPAW</sequence>
<dbReference type="EMBL" id="QARU01000017">
    <property type="protein sequence ID" value="PUF77789.1"/>
    <property type="molecule type" value="Genomic_DNA"/>
</dbReference>
<evidence type="ECO:0000256" key="1">
    <source>
        <dbReference type="SAM" id="MobiDB-lite"/>
    </source>
</evidence>
<dbReference type="AlphaFoldDB" id="A0A315FUY7"/>
<name>A0A315FUY7_SALET</name>
<gene>
    <name evidence="2" type="ORF">DAX91_22595</name>
</gene>
<dbReference type="Proteomes" id="UP000250700">
    <property type="component" value="Unassembled WGS sequence"/>
</dbReference>
<protein>
    <submittedName>
        <fullName evidence="2">Uncharacterized protein</fullName>
    </submittedName>
</protein>
<proteinExistence type="predicted"/>
<accession>A0A315FUY7</accession>